<proteinExistence type="predicted"/>
<protein>
    <submittedName>
        <fullName evidence="1">Uncharacterized protein</fullName>
    </submittedName>
</protein>
<keyword evidence="2" id="KW-1185">Reference proteome</keyword>
<name>A0ACC1T451_9APHY</name>
<evidence type="ECO:0000313" key="2">
    <source>
        <dbReference type="Proteomes" id="UP001148662"/>
    </source>
</evidence>
<gene>
    <name evidence="1" type="ORF">NM688_g4221</name>
</gene>
<dbReference type="EMBL" id="JANHOG010000678">
    <property type="protein sequence ID" value="KAJ3552298.1"/>
    <property type="molecule type" value="Genomic_DNA"/>
</dbReference>
<accession>A0ACC1T451</accession>
<comment type="caution">
    <text evidence="1">The sequence shown here is derived from an EMBL/GenBank/DDBJ whole genome shotgun (WGS) entry which is preliminary data.</text>
</comment>
<organism evidence="1 2">
    <name type="scientific">Phlebia brevispora</name>
    <dbReference type="NCBI Taxonomy" id="194682"/>
    <lineage>
        <taxon>Eukaryota</taxon>
        <taxon>Fungi</taxon>
        <taxon>Dikarya</taxon>
        <taxon>Basidiomycota</taxon>
        <taxon>Agaricomycotina</taxon>
        <taxon>Agaricomycetes</taxon>
        <taxon>Polyporales</taxon>
        <taxon>Meruliaceae</taxon>
        <taxon>Phlebia</taxon>
    </lineage>
</organism>
<dbReference type="Proteomes" id="UP001148662">
    <property type="component" value="Unassembled WGS sequence"/>
</dbReference>
<sequence length="815" mass="90255">MSTQEMSAGDKRTRRSAANKTTQIASEQLQSSPIRSEDERGLPLFGEPSRHKVQVTKTYAGKKSKSLSPSKSSPTRRSDAKPTPSRSTPALSTPSRSRVQSASSQKWKGTKHTARGSTSTKGKSKPTDNRIPPLGPSAPVLNSTAPARDASAKAKNGRKRRLSTPSETNLSESEAESDLTPLSSPLSSPEPEVISDLSATSDHEARHTPTTPQEYVPSIRSTAREGDDDLDIWRNGDLIWIHVGTSGEVITGEEGMWWPAQVTSSSPLQVTLFGHSPGGHVLNANLVLNVPPEFSKAILSMRTRSRKMRFDERTYLHLTAVEDFVKSPRKRQKTEQAHLTERWKEARDLMLQAYEEENDGFPLLLSHYKGDSPARPLNGSAAVGTIEESEGEDGLENLWGDPGPNPMFEIPGELVLAREKPKYNQYWPAKIMRYVERTHPSDKEKYEVLYFDGIHKAIPRDMIISIYDEGFASCTMGDSEDNYGLDEGAEADRTDDLRQLPEEAISEDTLRTASPVPVLPMEAADFIALPIPEQFQYIKPVLVSLLNGLYHPANELHTDFMKGGKSRNRVVSAAWKRGDLTHQDKEELAICIRQWVRRREKREALGLVPKVEVANKPAAASDTHNGPIMNGGAENEGENVPLLASQPSSVGIEPAPSSDAEGPPPSSFVADTMVEEDASDNMSIDVYKVQKNCVIPEHTDVEDTHSSLPPSRLVPTYATLSDIDKITYCTCVLLPEAIVQILLWRNGLRKTPMLLSDQEEAALHREGEKLASATYWVHEIIFMKRSAQRKLLPQYKAGADIEYTPSGRAKRRLRE</sequence>
<reference evidence="1" key="1">
    <citation type="submission" date="2022-07" db="EMBL/GenBank/DDBJ databases">
        <title>Genome Sequence of Phlebia brevispora.</title>
        <authorList>
            <person name="Buettner E."/>
        </authorList>
    </citation>
    <scope>NUCLEOTIDE SEQUENCE</scope>
    <source>
        <strain evidence="1">MPL23</strain>
    </source>
</reference>
<evidence type="ECO:0000313" key="1">
    <source>
        <dbReference type="EMBL" id="KAJ3552298.1"/>
    </source>
</evidence>